<feature type="region of interest" description="Disordered" evidence="5">
    <location>
        <begin position="427"/>
        <end position="566"/>
    </location>
</feature>
<feature type="compositionally biased region" description="Basic residues" evidence="5">
    <location>
        <begin position="589"/>
        <end position="611"/>
    </location>
</feature>
<comment type="caution">
    <text evidence="8">The sequence shown here is derived from an EMBL/GenBank/DDBJ whole genome shotgun (WGS) entry which is preliminary data.</text>
</comment>
<evidence type="ECO:0000313" key="8">
    <source>
        <dbReference type="EMBL" id="KAK4537645.1"/>
    </source>
</evidence>
<dbReference type="Pfam" id="PF08159">
    <property type="entry name" value="NUC153"/>
    <property type="match status" value="1"/>
</dbReference>
<feature type="region of interest" description="Disordered" evidence="5">
    <location>
        <begin position="160"/>
        <end position="191"/>
    </location>
</feature>
<feature type="region of interest" description="Disordered" evidence="5">
    <location>
        <begin position="587"/>
        <end position="621"/>
    </location>
</feature>
<feature type="compositionally biased region" description="Basic and acidic residues" evidence="5">
    <location>
        <begin position="27"/>
        <end position="49"/>
    </location>
</feature>
<evidence type="ECO:0000256" key="3">
    <source>
        <dbReference type="ARBA" id="ARBA00023054"/>
    </source>
</evidence>
<dbReference type="Pfam" id="PF25121">
    <property type="entry name" value="RRM_ESF1"/>
    <property type="match status" value="1"/>
</dbReference>
<feature type="domain" description="ESF1 RRM" evidence="7">
    <location>
        <begin position="106"/>
        <end position="261"/>
    </location>
</feature>
<keyword evidence="4" id="KW-0539">Nucleus</keyword>
<feature type="region of interest" description="Disordered" evidence="5">
    <location>
        <begin position="27"/>
        <end position="61"/>
    </location>
</feature>
<dbReference type="EMBL" id="JANCYW010000013">
    <property type="protein sequence ID" value="KAK4537645.1"/>
    <property type="molecule type" value="Genomic_DNA"/>
</dbReference>
<feature type="region of interest" description="Disordered" evidence="5">
    <location>
        <begin position="75"/>
        <end position="99"/>
    </location>
</feature>
<evidence type="ECO:0000313" key="9">
    <source>
        <dbReference type="Proteomes" id="UP001301350"/>
    </source>
</evidence>
<comment type="subcellular location">
    <subcellularLocation>
        <location evidence="1">Nucleus</location>
        <location evidence="1">Nucleolus</location>
    </subcellularLocation>
</comment>
<organism evidence="8 9">
    <name type="scientific">Cyanidium caldarium</name>
    <name type="common">Red alga</name>
    <dbReference type="NCBI Taxonomy" id="2771"/>
    <lineage>
        <taxon>Eukaryota</taxon>
        <taxon>Rhodophyta</taxon>
        <taxon>Bangiophyceae</taxon>
        <taxon>Cyanidiales</taxon>
        <taxon>Cyanidiaceae</taxon>
        <taxon>Cyanidium</taxon>
    </lineage>
</organism>
<evidence type="ECO:0000256" key="4">
    <source>
        <dbReference type="ARBA" id="ARBA00023242"/>
    </source>
</evidence>
<dbReference type="GO" id="GO:0006364">
    <property type="term" value="P:rRNA processing"/>
    <property type="evidence" value="ECO:0007669"/>
    <property type="project" value="InterPro"/>
</dbReference>
<keyword evidence="9" id="KW-1185">Reference proteome</keyword>
<feature type="region of interest" description="Disordered" evidence="5">
    <location>
        <begin position="353"/>
        <end position="382"/>
    </location>
</feature>
<dbReference type="InterPro" id="IPR012580">
    <property type="entry name" value="NUC153"/>
</dbReference>
<evidence type="ECO:0008006" key="10">
    <source>
        <dbReference type="Google" id="ProtNLM"/>
    </source>
</evidence>
<sequence length="621" mass="70253">MAREADARFERAYMNPLFRAALRDRREARAEPLPGDERFARFDDGHVPVRDTAPGTVDIRGNHLGDAQLLESDADYHEDDDGSETSSATDAQPSGLPVAPLSRQATSRLAMVNFDWENFRAVDILLLMRSLAPTGGQVRRVTIYPTELGMSKLPAERRYGPLWDDRGVPRSATDGAEDGEQEQEDDGLPKSEVEQKRLAAQYMERARQYELQRLLYHFAVIECDGSSTASALYEALDGLEYAHSANIIDLRFIPDDMHDFETRAPYDQAEEVPPHHQPQRFSTLALQHTVVRLSWDADDRKRAEKLRRRRFTEDELRDDDFRAYIASCSEDEVERGDDADAWARAYKAQLLRQEPRRETEADERGSLGDSDADSHDGGGEREYTYDASLVDAGAKILDAAQRRGQQHNESAWEARLRRARERKREKKRLRKLRLQEHHETEQSSDAEATPVIDDPFFAEAPSLASPRRERAALAARPRANAPDALHRIAAEIHASAFHAGSSGGGGSSSGDEERDARRRSVRSSGHQREARNDVEANGGEEIGRRKRRKRQRHQPAAGAAAHVGRFEADDPRFAALYESHEYAIDPTHPHFKRSRDAHHVVARKRHEKRQRARTEHTAAVS</sequence>
<dbReference type="InterPro" id="IPR039754">
    <property type="entry name" value="Esf1"/>
</dbReference>
<evidence type="ECO:0000256" key="5">
    <source>
        <dbReference type="SAM" id="MobiDB-lite"/>
    </source>
</evidence>
<dbReference type="InterPro" id="IPR056750">
    <property type="entry name" value="RRM_ESF1"/>
</dbReference>
<gene>
    <name evidence="8" type="ORF">CDCA_CDCA13G3670</name>
</gene>
<dbReference type="GO" id="GO:0003723">
    <property type="term" value="F:RNA binding"/>
    <property type="evidence" value="ECO:0007669"/>
    <property type="project" value="TreeGrafter"/>
</dbReference>
<reference evidence="8 9" key="1">
    <citation type="submission" date="2022-07" db="EMBL/GenBank/DDBJ databases">
        <title>Genome-wide signatures of adaptation to extreme environments.</title>
        <authorList>
            <person name="Cho C.H."/>
            <person name="Yoon H.S."/>
        </authorList>
    </citation>
    <scope>NUCLEOTIDE SEQUENCE [LARGE SCALE GENOMIC DNA]</scope>
    <source>
        <strain evidence="8 9">DBV 063 E5</strain>
    </source>
</reference>
<dbReference type="GO" id="GO:0005730">
    <property type="term" value="C:nucleolus"/>
    <property type="evidence" value="ECO:0007669"/>
    <property type="project" value="UniProtKB-SubCell"/>
</dbReference>
<feature type="compositionally biased region" description="Low complexity" evidence="5">
    <location>
        <begin position="472"/>
        <end position="483"/>
    </location>
</feature>
<feature type="compositionally biased region" description="Basic residues" evidence="5">
    <location>
        <begin position="544"/>
        <end position="553"/>
    </location>
</feature>
<dbReference type="PANTHER" id="PTHR12202:SF0">
    <property type="entry name" value="ESF1 HOMOLOG"/>
    <property type="match status" value="1"/>
</dbReference>
<dbReference type="AlphaFoldDB" id="A0AAV9IZZ8"/>
<evidence type="ECO:0000256" key="1">
    <source>
        <dbReference type="ARBA" id="ARBA00004604"/>
    </source>
</evidence>
<dbReference type="Proteomes" id="UP001301350">
    <property type="component" value="Unassembled WGS sequence"/>
</dbReference>
<feature type="compositionally biased region" description="Acidic residues" evidence="5">
    <location>
        <begin position="175"/>
        <end position="186"/>
    </location>
</feature>
<evidence type="ECO:0000259" key="7">
    <source>
        <dbReference type="Pfam" id="PF25121"/>
    </source>
</evidence>
<proteinExistence type="inferred from homology"/>
<accession>A0AAV9IZZ8</accession>
<dbReference type="PANTHER" id="PTHR12202">
    <property type="entry name" value="ESF1 HOMOLOG"/>
    <property type="match status" value="1"/>
</dbReference>
<name>A0AAV9IZZ8_CYACA</name>
<evidence type="ECO:0000259" key="6">
    <source>
        <dbReference type="Pfam" id="PF08159"/>
    </source>
</evidence>
<comment type="similarity">
    <text evidence="2">Belongs to the ESF1 family.</text>
</comment>
<feature type="compositionally biased region" description="Basic and acidic residues" evidence="5">
    <location>
        <begin position="612"/>
        <end position="621"/>
    </location>
</feature>
<feature type="domain" description="NUC153" evidence="6">
    <location>
        <begin position="570"/>
        <end position="593"/>
    </location>
</feature>
<keyword evidence="3" id="KW-0175">Coiled coil</keyword>
<protein>
    <recommendedName>
        <fullName evidence="10">NUC153 domain-containing protein</fullName>
    </recommendedName>
</protein>
<evidence type="ECO:0000256" key="2">
    <source>
        <dbReference type="ARBA" id="ARBA00009087"/>
    </source>
</evidence>